<feature type="domain" description="Glycosyltransferase subfamily 4-like N-terminal" evidence="2">
    <location>
        <begin position="10"/>
        <end position="183"/>
    </location>
</feature>
<evidence type="ECO:0000313" key="3">
    <source>
        <dbReference type="EMBL" id="UWZ86946.1"/>
    </source>
</evidence>
<feature type="domain" description="Glycosyl transferase family 1" evidence="1">
    <location>
        <begin position="219"/>
        <end position="333"/>
    </location>
</feature>
<dbReference type="RefSeq" id="WP_260796585.1">
    <property type="nucleotide sequence ID" value="NZ_CP093313.1"/>
</dbReference>
<accession>A0A9J7BY16</accession>
<dbReference type="InterPro" id="IPR028098">
    <property type="entry name" value="Glyco_trans_4-like_N"/>
</dbReference>
<evidence type="ECO:0000259" key="1">
    <source>
        <dbReference type="Pfam" id="PF00534"/>
    </source>
</evidence>
<dbReference type="KEGG" id="orp:MOP44_13580"/>
<dbReference type="AlphaFoldDB" id="A0A9J7BY16"/>
<reference evidence="3" key="1">
    <citation type="submission" date="2021-04" db="EMBL/GenBank/DDBJ databases">
        <title>Phylogenetic analysis of Acidobacteriaceae.</title>
        <authorList>
            <person name="Qiu L."/>
            <person name="Zhang Q."/>
        </authorList>
    </citation>
    <scope>NUCLEOTIDE SEQUENCE</scope>
    <source>
        <strain evidence="3">DSM 25168</strain>
    </source>
</reference>
<dbReference type="Pfam" id="PF13439">
    <property type="entry name" value="Glyco_transf_4"/>
    <property type="match status" value="1"/>
</dbReference>
<dbReference type="PANTHER" id="PTHR45947:SF3">
    <property type="entry name" value="SULFOQUINOVOSYL TRANSFERASE SQD2"/>
    <property type="match status" value="1"/>
</dbReference>
<evidence type="ECO:0000259" key="2">
    <source>
        <dbReference type="Pfam" id="PF13439"/>
    </source>
</evidence>
<gene>
    <name evidence="3" type="ORF">MOP44_13580</name>
</gene>
<dbReference type="Pfam" id="PF00534">
    <property type="entry name" value="Glycos_transf_1"/>
    <property type="match status" value="1"/>
</dbReference>
<dbReference type="PANTHER" id="PTHR45947">
    <property type="entry name" value="SULFOQUINOVOSYL TRANSFERASE SQD2"/>
    <property type="match status" value="1"/>
</dbReference>
<keyword evidence="4" id="KW-1185">Reference proteome</keyword>
<dbReference type="Gene3D" id="3.40.50.2000">
    <property type="entry name" value="Glycogen Phosphorylase B"/>
    <property type="match status" value="2"/>
</dbReference>
<dbReference type="SUPFAM" id="SSF53756">
    <property type="entry name" value="UDP-Glycosyltransferase/glycogen phosphorylase"/>
    <property type="match status" value="1"/>
</dbReference>
<sequence length="363" mass="39742">MRALITTDTVGGVWRFTHELAAGLLEAGDSVALVSFGQAASPGQSAECAELASRWGLAFRYVDSDVPLEWMQHNDRCFEAGDQLIGAVAQEFDPDVLHSNQFCYGALEIGVPKIVTAHSDVLSWARACRGETLQRSPWLERYCALVQQGLDKADAVTTPTQWMLRALKQGFRVSCESRAIPNGRKIANAVPGNGRRMQAVTAGRLWDEAKGVTFLEKVTSPMQLVIAGATDCDGSTAPELKNATLVGPQSERELLRLFRESAVYVCTSRYEPFGLAPLEAALCGCAVVARRIESLEEVWGDAASYFRNAEDLSDMLAWLWEDCGRLRMAQQRAAERASRYTRAAMVASYRALYSSVAETASVT</sequence>
<dbReference type="InterPro" id="IPR001296">
    <property type="entry name" value="Glyco_trans_1"/>
</dbReference>
<organism evidence="3 4">
    <name type="scientific">Occallatibacter riparius</name>
    <dbReference type="NCBI Taxonomy" id="1002689"/>
    <lineage>
        <taxon>Bacteria</taxon>
        <taxon>Pseudomonadati</taxon>
        <taxon>Acidobacteriota</taxon>
        <taxon>Terriglobia</taxon>
        <taxon>Terriglobales</taxon>
        <taxon>Acidobacteriaceae</taxon>
        <taxon>Occallatibacter</taxon>
    </lineage>
</organism>
<dbReference type="InterPro" id="IPR050194">
    <property type="entry name" value="Glycosyltransferase_grp1"/>
</dbReference>
<evidence type="ECO:0000313" key="4">
    <source>
        <dbReference type="Proteomes" id="UP001059380"/>
    </source>
</evidence>
<proteinExistence type="predicted"/>
<dbReference type="CDD" id="cd03801">
    <property type="entry name" value="GT4_PimA-like"/>
    <property type="match status" value="1"/>
</dbReference>
<dbReference type="EMBL" id="CP093313">
    <property type="protein sequence ID" value="UWZ86946.1"/>
    <property type="molecule type" value="Genomic_DNA"/>
</dbReference>
<dbReference type="Proteomes" id="UP001059380">
    <property type="component" value="Chromosome"/>
</dbReference>
<dbReference type="GO" id="GO:0016757">
    <property type="term" value="F:glycosyltransferase activity"/>
    <property type="evidence" value="ECO:0007669"/>
    <property type="project" value="InterPro"/>
</dbReference>
<name>A0A9J7BY16_9BACT</name>
<protein>
    <submittedName>
        <fullName evidence="3">Glycosyltransferase family 4 protein</fullName>
    </submittedName>
</protein>